<reference evidence="9 10" key="1">
    <citation type="journal article" date="2020" name="Harmful Algae">
        <title>Molecular and morphological characterization of a novel dihydroanatoxin-a producing Microcoleus species (cyanobacteria) from the Russian River, California, USA.</title>
        <authorList>
            <person name="Conklin K.Y."/>
            <person name="Stancheva R."/>
            <person name="Otten T.G."/>
            <person name="Fadness R."/>
            <person name="Boyer G.L."/>
            <person name="Read B."/>
            <person name="Zhang X."/>
            <person name="Sheath R.G."/>
        </authorList>
    </citation>
    <scope>NUCLEOTIDE SEQUENCE [LARGE SCALE GENOMIC DNA]</scope>
    <source>
        <strain evidence="9 10">PTRS2</strain>
    </source>
</reference>
<dbReference type="InterPro" id="IPR003838">
    <property type="entry name" value="ABC3_permease_C"/>
</dbReference>
<dbReference type="PANTHER" id="PTHR43738">
    <property type="entry name" value="ABC TRANSPORTER, MEMBRANE PROTEIN"/>
    <property type="match status" value="1"/>
</dbReference>
<evidence type="ECO:0000256" key="6">
    <source>
        <dbReference type="ARBA" id="ARBA00023136"/>
    </source>
</evidence>
<feature type="transmembrane region" description="Helical" evidence="7">
    <location>
        <begin position="307"/>
        <end position="332"/>
    </location>
</feature>
<evidence type="ECO:0000256" key="1">
    <source>
        <dbReference type="ARBA" id="ARBA00004651"/>
    </source>
</evidence>
<keyword evidence="5 7" id="KW-1133">Transmembrane helix</keyword>
<comment type="subcellular location">
    <subcellularLocation>
        <location evidence="1">Cell membrane</location>
        <topology evidence="1">Multi-pass membrane protein</topology>
    </subcellularLocation>
</comment>
<evidence type="ECO:0000313" key="9">
    <source>
        <dbReference type="EMBL" id="MEK0185573.1"/>
    </source>
</evidence>
<keyword evidence="10" id="KW-1185">Reference proteome</keyword>
<sequence>MFRKTPLAWLQVTREKTRLAVAIAGIAFADILIFVQLGFRDALFDSAIKPHQSLQTDLVLINPQFETFAAVKSFKRDRLYQAQGFEGVKSVTSLHIDIGRWRNPTNRTTRAILIFGVDPGNITFNLPDVNKQLHQIQMFNHALFDQSSRPEYGDIAQIIQKESSLETELNKRNIQVSGLFTLGTSFTADGNVIVSDSTFMNLFPERKPDEIDVGLITLKPGADIKKVQSMLQTTLPNDVKVLTLAEFAEIEKAYWANATPIGFIFGFGTIIGFIVGLIIVYQILYSDVSDHLAEYATLKAMGYSDRYLVGVLIQEALLLAVLGFMPGIVIANGMYSLAQSATLLPIIMTTNRAVVVLGLTIVMCTGSGAIALRKLQSADPADIF</sequence>
<name>A0ABU8YN45_9CYAN</name>
<dbReference type="Pfam" id="PF02687">
    <property type="entry name" value="FtsX"/>
    <property type="match status" value="1"/>
</dbReference>
<feature type="transmembrane region" description="Helical" evidence="7">
    <location>
        <begin position="20"/>
        <end position="39"/>
    </location>
</feature>
<evidence type="ECO:0000313" key="10">
    <source>
        <dbReference type="Proteomes" id="UP001384579"/>
    </source>
</evidence>
<keyword evidence="2" id="KW-0813">Transport</keyword>
<evidence type="ECO:0000256" key="7">
    <source>
        <dbReference type="SAM" id="Phobius"/>
    </source>
</evidence>
<evidence type="ECO:0000256" key="5">
    <source>
        <dbReference type="ARBA" id="ARBA00022989"/>
    </source>
</evidence>
<accession>A0ABU8YN45</accession>
<feature type="domain" description="ABC3 transporter permease C-terminal" evidence="8">
    <location>
        <begin position="269"/>
        <end position="376"/>
    </location>
</feature>
<gene>
    <name evidence="9" type="primary">devC</name>
    <name evidence="9" type="ORF">WMG39_12045</name>
</gene>
<keyword evidence="6 7" id="KW-0472">Membrane</keyword>
<evidence type="ECO:0000256" key="2">
    <source>
        <dbReference type="ARBA" id="ARBA00022448"/>
    </source>
</evidence>
<protein>
    <submittedName>
        <fullName evidence="9">ABC transporter permease DevC</fullName>
    </submittedName>
</protein>
<dbReference type="Proteomes" id="UP001384579">
    <property type="component" value="Unassembled WGS sequence"/>
</dbReference>
<keyword evidence="3" id="KW-1003">Cell membrane</keyword>
<dbReference type="PANTHER" id="PTHR43738:SF1">
    <property type="entry name" value="HEMIN TRANSPORT SYSTEM PERMEASE PROTEIN HRTB-RELATED"/>
    <property type="match status" value="1"/>
</dbReference>
<comment type="caution">
    <text evidence="9">The sequence shown here is derived from an EMBL/GenBank/DDBJ whole genome shotgun (WGS) entry which is preliminary data.</text>
</comment>
<evidence type="ECO:0000259" key="8">
    <source>
        <dbReference type="Pfam" id="PF02687"/>
    </source>
</evidence>
<dbReference type="InterPro" id="IPR051125">
    <property type="entry name" value="ABC-4/HrtB_transporter"/>
</dbReference>
<organism evidence="9 10">
    <name type="scientific">Microcoleus anatoxicus PTRS2</name>
    <dbReference type="NCBI Taxonomy" id="2705321"/>
    <lineage>
        <taxon>Bacteria</taxon>
        <taxon>Bacillati</taxon>
        <taxon>Cyanobacteriota</taxon>
        <taxon>Cyanophyceae</taxon>
        <taxon>Oscillatoriophycideae</taxon>
        <taxon>Oscillatoriales</taxon>
        <taxon>Microcoleaceae</taxon>
        <taxon>Microcoleus</taxon>
        <taxon>Microcoleus anatoxicus</taxon>
    </lineage>
</organism>
<dbReference type="InterPro" id="IPR005891">
    <property type="entry name" value="DevC"/>
</dbReference>
<dbReference type="NCBIfam" id="TIGR01185">
    <property type="entry name" value="devC"/>
    <property type="match status" value="1"/>
</dbReference>
<dbReference type="RefSeq" id="WP_340524742.1">
    <property type="nucleotide sequence ID" value="NZ_JBBLXS010000130.1"/>
</dbReference>
<evidence type="ECO:0000256" key="3">
    <source>
        <dbReference type="ARBA" id="ARBA00022475"/>
    </source>
</evidence>
<feature type="transmembrane region" description="Helical" evidence="7">
    <location>
        <begin position="353"/>
        <end position="372"/>
    </location>
</feature>
<proteinExistence type="predicted"/>
<keyword evidence="4 7" id="KW-0812">Transmembrane</keyword>
<dbReference type="EMBL" id="JBBLXS010000130">
    <property type="protein sequence ID" value="MEK0185573.1"/>
    <property type="molecule type" value="Genomic_DNA"/>
</dbReference>
<feature type="transmembrane region" description="Helical" evidence="7">
    <location>
        <begin position="261"/>
        <end position="284"/>
    </location>
</feature>
<dbReference type="PIRSF" id="PIRSF031773">
    <property type="entry name" value="DevC"/>
    <property type="match status" value="1"/>
</dbReference>
<evidence type="ECO:0000256" key="4">
    <source>
        <dbReference type="ARBA" id="ARBA00022692"/>
    </source>
</evidence>